<feature type="transmembrane region" description="Helical" evidence="8">
    <location>
        <begin position="57"/>
        <end position="77"/>
    </location>
</feature>
<evidence type="ECO:0008006" key="13">
    <source>
        <dbReference type="Google" id="ProtNLM"/>
    </source>
</evidence>
<name>V2UR75_9GAMM</name>
<feature type="transmembrane region" description="Helical" evidence="8">
    <location>
        <begin position="166"/>
        <end position="187"/>
    </location>
</feature>
<dbReference type="STRING" id="396323.VH98_02875"/>
<dbReference type="InterPro" id="IPR040423">
    <property type="entry name" value="PEA_transferase"/>
</dbReference>
<keyword evidence="7 8" id="KW-0472">Membrane</keyword>
<dbReference type="InterPro" id="IPR058130">
    <property type="entry name" value="PEA_transf_C"/>
</dbReference>
<accession>V2UR75</accession>
<evidence type="ECO:0000313" key="11">
    <source>
        <dbReference type="EMBL" id="ESK51111.1"/>
    </source>
</evidence>
<dbReference type="InterPro" id="IPR017850">
    <property type="entry name" value="Alkaline_phosphatase_core_sf"/>
</dbReference>
<dbReference type="Pfam" id="PF00884">
    <property type="entry name" value="Sulfatase"/>
    <property type="match status" value="1"/>
</dbReference>
<dbReference type="Gene3D" id="3.40.720.10">
    <property type="entry name" value="Alkaline Phosphatase, subunit A"/>
    <property type="match status" value="1"/>
</dbReference>
<sequence>MADLLSTMIFIMLMYLSKNKISLSLAVFNGLVACWLAGFTNLSFYRNISQLSSYQGISNYLFIFVTFVLIGTFYFFVLQLLNWRKIAKTLSIMLIILTGMTSYFVNQLGVDVSTSQIENVAQTDLHETLDLLSFPFLLWCLATIVLPMIALYFIQIRQDSFKKVVMTKLASLVIALAVMGGGLFSFYSQYAPIFREHRQLKAQISPLNVLSSGTSYLTKQFKHSDKTLVPYGQDAHVVATAAQTKPKILVLVVGETARAQNFSLNGYTKITNPELSKLDIINFTNVESCGTQTSVSVPCMFSGMPRKDYDDGLASHREGLLDIAQRAGYQVTWIDNNSGCKGVCARIKHYISPKDDPRYKKWCEKNECRDGILIDALTDYLKTLDVEHLKQSQLIVLHQMGSHGPAYYKRYPAEFKKFTPTCETNNIQNCDYQALINTYDNTILYTDHILASTIGLLKQQPVASSMLYLSDHGESTGESGLYLHGTPYMVAPKQQTHIPMLFWFSQQWSDQSKIYQCLSQYKDSAWSQDNLFPTLLGLLNIQTQVLDPKLNMLSSCKGQI</sequence>
<feature type="transmembrane region" description="Helical" evidence="8">
    <location>
        <begin position="21"/>
        <end position="45"/>
    </location>
</feature>
<dbReference type="GO" id="GO:0005886">
    <property type="term" value="C:plasma membrane"/>
    <property type="evidence" value="ECO:0007669"/>
    <property type="project" value="UniProtKB-SubCell"/>
</dbReference>
<dbReference type="PATRIC" id="fig|1341683.3.peg.1601"/>
<dbReference type="InterPro" id="IPR012549">
    <property type="entry name" value="EptA-like_N"/>
</dbReference>
<feature type="transmembrane region" description="Helical" evidence="8">
    <location>
        <begin position="136"/>
        <end position="154"/>
    </location>
</feature>
<evidence type="ECO:0000313" key="12">
    <source>
        <dbReference type="Proteomes" id="UP000018418"/>
    </source>
</evidence>
<dbReference type="HOGENOM" id="CLU_018534_1_0_6"/>
<evidence type="ECO:0000256" key="3">
    <source>
        <dbReference type="ARBA" id="ARBA00022519"/>
    </source>
</evidence>
<dbReference type="SUPFAM" id="SSF53649">
    <property type="entry name" value="Alkaline phosphatase-like"/>
    <property type="match status" value="1"/>
</dbReference>
<keyword evidence="4" id="KW-0808">Transferase</keyword>
<keyword evidence="5 8" id="KW-0812">Transmembrane</keyword>
<comment type="subcellular location">
    <subcellularLocation>
        <location evidence="1">Cell inner membrane</location>
        <topology evidence="1">Multi-pass membrane protein</topology>
    </subcellularLocation>
</comment>
<feature type="transmembrane region" description="Helical" evidence="8">
    <location>
        <begin position="89"/>
        <end position="105"/>
    </location>
</feature>
<dbReference type="PANTHER" id="PTHR30443">
    <property type="entry name" value="INNER MEMBRANE PROTEIN"/>
    <property type="match status" value="1"/>
</dbReference>
<comment type="caution">
    <text evidence="11">The sequence shown here is derived from an EMBL/GenBank/DDBJ whole genome shotgun (WGS) entry which is preliminary data.</text>
</comment>
<dbReference type="PANTHER" id="PTHR30443:SF0">
    <property type="entry name" value="PHOSPHOETHANOLAMINE TRANSFERASE EPTA"/>
    <property type="match status" value="1"/>
</dbReference>
<evidence type="ECO:0000256" key="8">
    <source>
        <dbReference type="SAM" id="Phobius"/>
    </source>
</evidence>
<evidence type="ECO:0000256" key="5">
    <source>
        <dbReference type="ARBA" id="ARBA00022692"/>
    </source>
</evidence>
<feature type="domain" description="Sulfatase N-terminal" evidence="9">
    <location>
        <begin position="249"/>
        <end position="541"/>
    </location>
</feature>
<dbReference type="NCBIfam" id="NF028537">
    <property type="entry name" value="P_eth_NH2_trans"/>
    <property type="match status" value="1"/>
</dbReference>
<dbReference type="EMBL" id="AYEU01000006">
    <property type="protein sequence ID" value="ESK51111.1"/>
    <property type="molecule type" value="Genomic_DNA"/>
</dbReference>
<proteinExistence type="predicted"/>
<evidence type="ECO:0000256" key="6">
    <source>
        <dbReference type="ARBA" id="ARBA00022989"/>
    </source>
</evidence>
<evidence type="ECO:0000259" key="9">
    <source>
        <dbReference type="Pfam" id="PF00884"/>
    </source>
</evidence>
<gene>
    <name evidence="11" type="ORF">P255_01617</name>
</gene>
<dbReference type="AlphaFoldDB" id="V2UR75"/>
<keyword evidence="3" id="KW-0997">Cell inner membrane</keyword>
<organism evidence="11 12">
    <name type="scientific">Acinetobacter brisouii CIP 110357</name>
    <dbReference type="NCBI Taxonomy" id="1341683"/>
    <lineage>
        <taxon>Bacteria</taxon>
        <taxon>Pseudomonadati</taxon>
        <taxon>Pseudomonadota</taxon>
        <taxon>Gammaproteobacteria</taxon>
        <taxon>Moraxellales</taxon>
        <taxon>Moraxellaceae</taxon>
        <taxon>Acinetobacter</taxon>
    </lineage>
</organism>
<dbReference type="Pfam" id="PF08019">
    <property type="entry name" value="EptA_B_N"/>
    <property type="match status" value="1"/>
</dbReference>
<keyword evidence="6 8" id="KW-1133">Transmembrane helix</keyword>
<evidence type="ECO:0000256" key="7">
    <source>
        <dbReference type="ARBA" id="ARBA00023136"/>
    </source>
</evidence>
<dbReference type="CDD" id="cd16017">
    <property type="entry name" value="LptA"/>
    <property type="match status" value="1"/>
</dbReference>
<dbReference type="OrthoDB" id="9786870at2"/>
<dbReference type="Proteomes" id="UP000018418">
    <property type="component" value="Unassembled WGS sequence"/>
</dbReference>
<evidence type="ECO:0000256" key="1">
    <source>
        <dbReference type="ARBA" id="ARBA00004429"/>
    </source>
</evidence>
<dbReference type="GO" id="GO:0009244">
    <property type="term" value="P:lipopolysaccharide core region biosynthetic process"/>
    <property type="evidence" value="ECO:0007669"/>
    <property type="project" value="TreeGrafter"/>
</dbReference>
<reference evidence="11 12" key="1">
    <citation type="submission" date="2013-10" db="EMBL/GenBank/DDBJ databases">
        <title>The Genome Sequence of Acinetobacter brisouii CIP 110357.</title>
        <authorList>
            <consortium name="The Broad Institute Genomics Platform"/>
            <consortium name="The Broad Institute Genome Sequencing Center for Infectious Disease"/>
            <person name="Cerqueira G."/>
            <person name="Feldgarden M."/>
            <person name="Courvalin P."/>
            <person name="Grillot-Courvalin C."/>
            <person name="Clermont D."/>
            <person name="Rocha E."/>
            <person name="Yoon E.-J."/>
            <person name="Nemec A."/>
            <person name="Young S.K."/>
            <person name="Zeng Q."/>
            <person name="Gargeya S."/>
            <person name="Fitzgerald M."/>
            <person name="Abouelleil A."/>
            <person name="Alvarado L."/>
            <person name="Berlin A.M."/>
            <person name="Chapman S.B."/>
            <person name="Gainer-Dewar J."/>
            <person name="Goldberg J."/>
            <person name="Gnerre S."/>
            <person name="Griggs A."/>
            <person name="Gujja S."/>
            <person name="Hansen M."/>
            <person name="Howarth C."/>
            <person name="Imamovic A."/>
            <person name="Ireland A."/>
            <person name="Larimer J."/>
            <person name="McCowan C."/>
            <person name="Murphy C."/>
            <person name="Pearson M."/>
            <person name="Poon T.W."/>
            <person name="Priest M."/>
            <person name="Roberts A."/>
            <person name="Saif S."/>
            <person name="Shea T."/>
            <person name="Sykes S."/>
            <person name="Wortman J."/>
            <person name="Nusbaum C."/>
            <person name="Birren B."/>
        </authorList>
    </citation>
    <scope>NUCLEOTIDE SEQUENCE [LARGE SCALE GENOMIC DNA]</scope>
    <source>
        <strain evidence="11 12">CIP 110357</strain>
    </source>
</reference>
<protein>
    <recommendedName>
        <fullName evidence="13">Phosphoethanolamine transferase eptA</fullName>
    </recommendedName>
</protein>
<keyword evidence="2" id="KW-1003">Cell membrane</keyword>
<dbReference type="GO" id="GO:0016776">
    <property type="term" value="F:phosphotransferase activity, phosphate group as acceptor"/>
    <property type="evidence" value="ECO:0007669"/>
    <property type="project" value="TreeGrafter"/>
</dbReference>
<evidence type="ECO:0000259" key="10">
    <source>
        <dbReference type="Pfam" id="PF08019"/>
    </source>
</evidence>
<feature type="domain" description="Phosphoethanolamine transferase N-terminal" evidence="10">
    <location>
        <begin position="73"/>
        <end position="220"/>
    </location>
</feature>
<dbReference type="InterPro" id="IPR000917">
    <property type="entry name" value="Sulfatase_N"/>
</dbReference>
<evidence type="ECO:0000256" key="2">
    <source>
        <dbReference type="ARBA" id="ARBA00022475"/>
    </source>
</evidence>
<keyword evidence="12" id="KW-1185">Reference proteome</keyword>
<evidence type="ECO:0000256" key="4">
    <source>
        <dbReference type="ARBA" id="ARBA00022679"/>
    </source>
</evidence>